<name>A0A432Z4W3_9GAMM</name>
<dbReference type="InterPro" id="IPR018550">
    <property type="entry name" value="Lipid-A_deacylase-rel"/>
</dbReference>
<protein>
    <submittedName>
        <fullName evidence="1">Acyloxyacyl hydrolase</fullName>
    </submittedName>
</protein>
<sequence length="172" mass="19562">MWRITSLVVLIILSFSPLADEIHFTGAYSTDQLRGIRAGYRVTDLPVELPTWIGSPKLHVEAALNHWQDSDNTADNITALTISPILSWQITGTQRPLFVEAGIGGSYFDKTKISNRRLSTQFQFEDRVSLSWQYSHNSKARIALGYTHYSNADIKRPNDGLDFFWLSWALPF</sequence>
<dbReference type="Gene3D" id="2.40.160.20">
    <property type="match status" value="1"/>
</dbReference>
<dbReference type="EMBL" id="PIQC01000001">
    <property type="protein sequence ID" value="RUO72958.1"/>
    <property type="molecule type" value="Genomic_DNA"/>
</dbReference>
<dbReference type="GO" id="GO:0016787">
    <property type="term" value="F:hydrolase activity"/>
    <property type="evidence" value="ECO:0007669"/>
    <property type="project" value="UniProtKB-KW"/>
</dbReference>
<dbReference type="OrthoDB" id="9797122at2"/>
<dbReference type="InterPro" id="IPR011250">
    <property type="entry name" value="OMP/PagP_B-barrel"/>
</dbReference>
<proteinExistence type="predicted"/>
<organism evidence="1 2">
    <name type="scientific">Idiomarina ramblicola</name>
    <dbReference type="NCBI Taxonomy" id="263724"/>
    <lineage>
        <taxon>Bacteria</taxon>
        <taxon>Pseudomonadati</taxon>
        <taxon>Pseudomonadota</taxon>
        <taxon>Gammaproteobacteria</taxon>
        <taxon>Alteromonadales</taxon>
        <taxon>Idiomarinaceae</taxon>
        <taxon>Idiomarina</taxon>
    </lineage>
</organism>
<reference evidence="2" key="1">
    <citation type="journal article" date="2018" name="Front. Microbiol.">
        <title>Genome-Based Analysis Reveals the Taxonomy and Diversity of the Family Idiomarinaceae.</title>
        <authorList>
            <person name="Liu Y."/>
            <person name="Lai Q."/>
            <person name="Shao Z."/>
        </authorList>
    </citation>
    <scope>NUCLEOTIDE SEQUENCE [LARGE SCALE GENOMIC DNA]</scope>
    <source>
        <strain evidence="2">R22</strain>
    </source>
</reference>
<accession>A0A432Z4W3</accession>
<evidence type="ECO:0000313" key="2">
    <source>
        <dbReference type="Proteomes" id="UP000288058"/>
    </source>
</evidence>
<dbReference type="AlphaFoldDB" id="A0A432Z4W3"/>
<dbReference type="Pfam" id="PF09411">
    <property type="entry name" value="PagL"/>
    <property type="match status" value="1"/>
</dbReference>
<keyword evidence="1" id="KW-0378">Hydrolase</keyword>
<dbReference type="RefSeq" id="WP_126779209.1">
    <property type="nucleotide sequence ID" value="NZ_PIQC01000001.1"/>
</dbReference>
<dbReference type="Proteomes" id="UP000288058">
    <property type="component" value="Unassembled WGS sequence"/>
</dbReference>
<dbReference type="SUPFAM" id="SSF56925">
    <property type="entry name" value="OMPA-like"/>
    <property type="match status" value="1"/>
</dbReference>
<keyword evidence="2" id="KW-1185">Reference proteome</keyword>
<comment type="caution">
    <text evidence="1">The sequence shown here is derived from an EMBL/GenBank/DDBJ whole genome shotgun (WGS) entry which is preliminary data.</text>
</comment>
<evidence type="ECO:0000313" key="1">
    <source>
        <dbReference type="EMBL" id="RUO72958.1"/>
    </source>
</evidence>
<gene>
    <name evidence="1" type="ORF">CWI78_00510</name>
</gene>